<sequence length="272" mass="29265">MPGEASSAMAEECCPPGSWPALMSDESGFRGVIVKMANGADAYVVAPSDGSTTGKGLVICQDIYHYLGGRCRGIADQMADAGYFVVMPSLAGGDTIENHTMPDKLGWWCKTYGFQSAFRSHLLEGVIPLMREKGVEKAGMMGFCWGAYLVFEASGDSELTSIFKAAISCHPSYQLHPLVFNGHSEALDLAEKVLIPQLLCSAGNDKDYVREGGSIITALKAKPEIANNCKVANFDDMLHGWVNRGDVSRPEVEAGVKEAVQLSLNFLKETLS</sequence>
<dbReference type="InterPro" id="IPR029058">
    <property type="entry name" value="AB_hydrolase_fold"/>
</dbReference>
<dbReference type="PANTHER" id="PTHR17630">
    <property type="entry name" value="DIENELACTONE HYDROLASE"/>
    <property type="match status" value="1"/>
</dbReference>
<dbReference type="GO" id="GO:0016787">
    <property type="term" value="F:hydrolase activity"/>
    <property type="evidence" value="ECO:0007669"/>
    <property type="project" value="InterPro"/>
</dbReference>
<dbReference type="EMBL" id="HBEK01016951">
    <property type="protein sequence ID" value="CAD8399281.1"/>
    <property type="molecule type" value="Transcribed_RNA"/>
</dbReference>
<reference evidence="2" key="1">
    <citation type="submission" date="2021-01" db="EMBL/GenBank/DDBJ databases">
        <authorList>
            <person name="Corre E."/>
            <person name="Pelletier E."/>
            <person name="Niang G."/>
            <person name="Scheremetjew M."/>
            <person name="Finn R."/>
            <person name="Kale V."/>
            <person name="Holt S."/>
            <person name="Cochrane G."/>
            <person name="Meng A."/>
            <person name="Brown T."/>
            <person name="Cohen L."/>
        </authorList>
    </citation>
    <scope>NUCLEOTIDE SEQUENCE</scope>
    <source>
        <strain evidence="2">UTEX LB 2760</strain>
    </source>
</reference>
<evidence type="ECO:0000259" key="1">
    <source>
        <dbReference type="Pfam" id="PF01738"/>
    </source>
</evidence>
<evidence type="ECO:0000313" key="2">
    <source>
        <dbReference type="EMBL" id="CAD8399281.1"/>
    </source>
</evidence>
<dbReference type="AlphaFoldDB" id="A0A7S0G4P9"/>
<dbReference type="Gene3D" id="3.40.50.1820">
    <property type="entry name" value="alpha/beta hydrolase"/>
    <property type="match status" value="1"/>
</dbReference>
<proteinExistence type="predicted"/>
<dbReference type="SUPFAM" id="SSF53474">
    <property type="entry name" value="alpha/beta-Hydrolases"/>
    <property type="match status" value="1"/>
</dbReference>
<dbReference type="InterPro" id="IPR002925">
    <property type="entry name" value="Dienelactn_hydro"/>
</dbReference>
<accession>A0A7S0G4P9</accession>
<dbReference type="PANTHER" id="PTHR17630:SF44">
    <property type="entry name" value="PROTEIN AIM2"/>
    <property type="match status" value="1"/>
</dbReference>
<organism evidence="2">
    <name type="scientific">Rhodosorus marinus</name>
    <dbReference type="NCBI Taxonomy" id="101924"/>
    <lineage>
        <taxon>Eukaryota</taxon>
        <taxon>Rhodophyta</taxon>
        <taxon>Stylonematophyceae</taxon>
        <taxon>Stylonematales</taxon>
        <taxon>Stylonemataceae</taxon>
        <taxon>Rhodosorus</taxon>
    </lineage>
</organism>
<dbReference type="Pfam" id="PF01738">
    <property type="entry name" value="DLH"/>
    <property type="match status" value="1"/>
</dbReference>
<protein>
    <recommendedName>
        <fullName evidence="1">Dienelactone hydrolase domain-containing protein</fullName>
    </recommendedName>
</protein>
<gene>
    <name evidence="2" type="ORF">RMAR0315_LOCUS9273</name>
</gene>
<feature type="domain" description="Dienelactone hydrolase" evidence="1">
    <location>
        <begin position="41"/>
        <end position="270"/>
    </location>
</feature>
<name>A0A7S0G4P9_9RHOD</name>